<gene>
    <name evidence="2" type="ORF">C8F04DRAFT_267987</name>
</gene>
<reference evidence="2" key="1">
    <citation type="submission" date="2023-03" db="EMBL/GenBank/DDBJ databases">
        <title>Massive genome expansion in bonnet fungi (Mycena s.s.) driven by repeated elements and novel gene families across ecological guilds.</title>
        <authorList>
            <consortium name="Lawrence Berkeley National Laboratory"/>
            <person name="Harder C.B."/>
            <person name="Miyauchi S."/>
            <person name="Viragh M."/>
            <person name="Kuo A."/>
            <person name="Thoen E."/>
            <person name="Andreopoulos B."/>
            <person name="Lu D."/>
            <person name="Skrede I."/>
            <person name="Drula E."/>
            <person name="Henrissat B."/>
            <person name="Morin E."/>
            <person name="Kohler A."/>
            <person name="Barry K."/>
            <person name="LaButti K."/>
            <person name="Morin E."/>
            <person name="Salamov A."/>
            <person name="Lipzen A."/>
            <person name="Mereny Z."/>
            <person name="Hegedus B."/>
            <person name="Baldrian P."/>
            <person name="Stursova M."/>
            <person name="Weitz H."/>
            <person name="Taylor A."/>
            <person name="Grigoriev I.V."/>
            <person name="Nagy L.G."/>
            <person name="Martin F."/>
            <person name="Kauserud H."/>
        </authorList>
    </citation>
    <scope>NUCLEOTIDE SEQUENCE</scope>
    <source>
        <strain evidence="2">CBHHK200</strain>
    </source>
</reference>
<dbReference type="AlphaFoldDB" id="A0AAD6S7Z2"/>
<evidence type="ECO:0000256" key="1">
    <source>
        <dbReference type="SAM" id="MobiDB-lite"/>
    </source>
</evidence>
<dbReference type="Proteomes" id="UP001218188">
    <property type="component" value="Unassembled WGS sequence"/>
</dbReference>
<evidence type="ECO:0000313" key="3">
    <source>
        <dbReference type="Proteomes" id="UP001218188"/>
    </source>
</evidence>
<keyword evidence="3" id="KW-1185">Reference proteome</keyword>
<proteinExistence type="predicted"/>
<comment type="caution">
    <text evidence="2">The sequence shown here is derived from an EMBL/GenBank/DDBJ whole genome shotgun (WGS) entry which is preliminary data.</text>
</comment>
<feature type="region of interest" description="Disordered" evidence="1">
    <location>
        <begin position="39"/>
        <end position="107"/>
    </location>
</feature>
<feature type="compositionally biased region" description="Basic and acidic residues" evidence="1">
    <location>
        <begin position="127"/>
        <end position="138"/>
    </location>
</feature>
<feature type="compositionally biased region" description="Polar residues" evidence="1">
    <location>
        <begin position="56"/>
        <end position="66"/>
    </location>
</feature>
<protein>
    <submittedName>
        <fullName evidence="2">Uncharacterized protein</fullName>
    </submittedName>
</protein>
<feature type="compositionally biased region" description="Basic and acidic residues" evidence="1">
    <location>
        <begin position="88"/>
        <end position="107"/>
    </location>
</feature>
<name>A0AAD6S7Z2_9AGAR</name>
<feature type="compositionally biased region" description="Low complexity" evidence="1">
    <location>
        <begin position="39"/>
        <end position="52"/>
    </location>
</feature>
<evidence type="ECO:0000313" key="2">
    <source>
        <dbReference type="EMBL" id="KAJ7021475.1"/>
    </source>
</evidence>
<dbReference type="EMBL" id="JARJCM010000231">
    <property type="protein sequence ID" value="KAJ7021475.1"/>
    <property type="molecule type" value="Genomic_DNA"/>
</dbReference>
<sequence length="522" mass="58302">MDINGARAWSHFLSVSSSKTIFPDSTCNSPELGMMILTSPTLEPSTSPTVVPDTRMSPQRRPSGSGSVKLFTQAVKATLPSGDAQTQKSKELREARETASKSQDDLRCMELRLQKTQEERNALKKRVAELEDRKENARHQRPSSQDNENPVQSLAVELEATKNSLQDLRQKLKEAQEVASSFEASGHRLNAKYKGLQAKHLELSNAASKTDRQVAALVQEKSALSAQLEALRHESKAKSQASQEPSMDVFSHRLDQVSEAFIKSGVDSLNDTLDNFVMEILEKSDQLVRKHAHLVRPLSEREHDAPLLLRSLAHPSLTDDNRGLLLDVQLHDQMNTELHELFFSNDVLPSRIEPDGIVQMISEELSRREPWTVVQRWRALTAMGTFALVNEGYFAESITRQTEDILDVLAQAYGLTPTQFEDMYDALLSGLRTMYKEANQLSVSVRRDILSVRMTVTTVSATHFNPTFACSVWPEMGAAAGDEIVGRYRFGLMKLTESGDCSHLIRPEVATTALIRETSKNS</sequence>
<accession>A0AAD6S7Z2</accession>
<dbReference type="Gene3D" id="1.10.287.1490">
    <property type="match status" value="1"/>
</dbReference>
<feature type="region of interest" description="Disordered" evidence="1">
    <location>
        <begin position="127"/>
        <end position="150"/>
    </location>
</feature>
<organism evidence="2 3">
    <name type="scientific">Mycena alexandri</name>
    <dbReference type="NCBI Taxonomy" id="1745969"/>
    <lineage>
        <taxon>Eukaryota</taxon>
        <taxon>Fungi</taxon>
        <taxon>Dikarya</taxon>
        <taxon>Basidiomycota</taxon>
        <taxon>Agaricomycotina</taxon>
        <taxon>Agaricomycetes</taxon>
        <taxon>Agaricomycetidae</taxon>
        <taxon>Agaricales</taxon>
        <taxon>Marasmiineae</taxon>
        <taxon>Mycenaceae</taxon>
        <taxon>Mycena</taxon>
    </lineage>
</organism>